<dbReference type="InterPro" id="IPR038765">
    <property type="entry name" value="Papain-like_cys_pep_sf"/>
</dbReference>
<dbReference type="CDD" id="cd02248">
    <property type="entry name" value="Peptidase_C1A"/>
    <property type="match status" value="1"/>
</dbReference>
<dbReference type="InterPro" id="IPR013128">
    <property type="entry name" value="Peptidase_C1A"/>
</dbReference>
<evidence type="ECO:0000256" key="1">
    <source>
        <dbReference type="ARBA" id="ARBA00008455"/>
    </source>
</evidence>
<dbReference type="AlphaFoldDB" id="A0A6C0CM69"/>
<evidence type="ECO:0000313" key="4">
    <source>
        <dbReference type="EMBL" id="QHT05242.1"/>
    </source>
</evidence>
<keyword evidence="2" id="KW-1015">Disulfide bond</keyword>
<dbReference type="InterPro" id="IPR025661">
    <property type="entry name" value="Pept_asp_AS"/>
</dbReference>
<evidence type="ECO:0000259" key="3">
    <source>
        <dbReference type="SMART" id="SM00645"/>
    </source>
</evidence>
<dbReference type="Gene3D" id="3.90.70.10">
    <property type="entry name" value="Cysteine proteinases"/>
    <property type="match status" value="1"/>
</dbReference>
<dbReference type="PRINTS" id="PR00705">
    <property type="entry name" value="PAPAIN"/>
</dbReference>
<proteinExistence type="inferred from homology"/>
<name>A0A6C0CM69_9ZZZZ</name>
<dbReference type="InterPro" id="IPR039417">
    <property type="entry name" value="Peptidase_C1A_papain-like"/>
</dbReference>
<dbReference type="PROSITE" id="PS00639">
    <property type="entry name" value="THIOL_PROTEASE_HIS"/>
    <property type="match status" value="1"/>
</dbReference>
<organism evidence="4">
    <name type="scientific">viral metagenome</name>
    <dbReference type="NCBI Taxonomy" id="1070528"/>
    <lineage>
        <taxon>unclassified sequences</taxon>
        <taxon>metagenomes</taxon>
        <taxon>organismal metagenomes</taxon>
    </lineage>
</organism>
<dbReference type="GO" id="GO:0008234">
    <property type="term" value="F:cysteine-type peptidase activity"/>
    <property type="evidence" value="ECO:0007669"/>
    <property type="project" value="InterPro"/>
</dbReference>
<comment type="similarity">
    <text evidence="1">Belongs to the peptidase C1 family.</text>
</comment>
<feature type="domain" description="Peptidase C1A papain C-terminal" evidence="3">
    <location>
        <begin position="53"/>
        <end position="270"/>
    </location>
</feature>
<dbReference type="PROSITE" id="PS00640">
    <property type="entry name" value="THIOL_PROTEASE_ASN"/>
    <property type="match status" value="1"/>
</dbReference>
<reference evidence="4" key="1">
    <citation type="journal article" date="2020" name="Nature">
        <title>Giant virus diversity and host interactions through global metagenomics.</title>
        <authorList>
            <person name="Schulz F."/>
            <person name="Roux S."/>
            <person name="Paez-Espino D."/>
            <person name="Jungbluth S."/>
            <person name="Walsh D.A."/>
            <person name="Denef V.J."/>
            <person name="McMahon K.D."/>
            <person name="Konstantinidis K.T."/>
            <person name="Eloe-Fadrosh E.A."/>
            <person name="Kyrpides N.C."/>
            <person name="Woyke T."/>
        </authorList>
    </citation>
    <scope>NUCLEOTIDE SEQUENCE</scope>
    <source>
        <strain evidence="4">GVMAG-M-3300021375-17</strain>
    </source>
</reference>
<dbReference type="InterPro" id="IPR025660">
    <property type="entry name" value="Pept_his_AS"/>
</dbReference>
<dbReference type="InterPro" id="IPR000169">
    <property type="entry name" value="Pept_cys_AS"/>
</dbReference>
<evidence type="ECO:0000256" key="2">
    <source>
        <dbReference type="ARBA" id="ARBA00023157"/>
    </source>
</evidence>
<dbReference type="SMART" id="SM00645">
    <property type="entry name" value="Pept_C1"/>
    <property type="match status" value="1"/>
</dbReference>
<dbReference type="FunFam" id="3.90.70.10:FF:000039">
    <property type="entry name" value="Cysteine proteinase 2, putative"/>
    <property type="match status" value="1"/>
</dbReference>
<dbReference type="SUPFAM" id="SSF54001">
    <property type="entry name" value="Cysteine proteinases"/>
    <property type="match status" value="1"/>
</dbReference>
<dbReference type="GO" id="GO:0006508">
    <property type="term" value="P:proteolysis"/>
    <property type="evidence" value="ECO:0007669"/>
    <property type="project" value="InterPro"/>
</dbReference>
<sequence length="271" mass="29643">MEYAIQMNSESRNYTLGETYFADMTLEEFQNYYVRTPLQSRSCNSYSPTGKTTQDSWDWREQDKVTPVKDQGQCGSCWSFSATGAMEGAWSIAKGDLVSLSEQQLVDCSSGTKYGNHGCNGGLMDGAFQYAIDNGMCTESAYPYKAINGNCHSCDVVVEMSSCQDVPPKNQVAMKEVVGLIGPMSVAIEADTRTFQLYTSGVLTSSACGTNLDHGVLVVGYGKENNIEYWLVKNSWGTSWGEKGYVKIERSDSTKDAGICGIAMEPSFPIV</sequence>
<dbReference type="PANTHER" id="PTHR12411">
    <property type="entry name" value="CYSTEINE PROTEASE FAMILY C1-RELATED"/>
    <property type="match status" value="1"/>
</dbReference>
<dbReference type="Pfam" id="PF00112">
    <property type="entry name" value="Peptidase_C1"/>
    <property type="match status" value="1"/>
</dbReference>
<accession>A0A6C0CM69</accession>
<dbReference type="EMBL" id="MN739451">
    <property type="protein sequence ID" value="QHT05242.1"/>
    <property type="molecule type" value="Genomic_DNA"/>
</dbReference>
<protein>
    <recommendedName>
        <fullName evidence="3">Peptidase C1A papain C-terminal domain-containing protein</fullName>
    </recommendedName>
</protein>
<dbReference type="PROSITE" id="PS00139">
    <property type="entry name" value="THIOL_PROTEASE_CYS"/>
    <property type="match status" value="1"/>
</dbReference>
<dbReference type="InterPro" id="IPR000668">
    <property type="entry name" value="Peptidase_C1A_C"/>
</dbReference>